<dbReference type="SUPFAM" id="SSF54427">
    <property type="entry name" value="NTF2-like"/>
    <property type="match status" value="1"/>
</dbReference>
<dbReference type="Pfam" id="PF12680">
    <property type="entry name" value="SnoaL_2"/>
    <property type="match status" value="1"/>
</dbReference>
<organism evidence="3 4">
    <name type="scientific">Formosimonas limnophila</name>
    <dbReference type="NCBI Taxonomy" id="1384487"/>
    <lineage>
        <taxon>Bacteria</taxon>
        <taxon>Pseudomonadati</taxon>
        <taxon>Pseudomonadota</taxon>
        <taxon>Betaproteobacteria</taxon>
        <taxon>Burkholderiales</taxon>
        <taxon>Burkholderiaceae</taxon>
        <taxon>Formosimonas</taxon>
    </lineage>
</organism>
<evidence type="ECO:0000313" key="4">
    <source>
        <dbReference type="Proteomes" id="UP000614287"/>
    </source>
</evidence>
<name>A0A8J3FZF8_9BURK</name>
<dbReference type="InterPro" id="IPR032710">
    <property type="entry name" value="NTF2-like_dom_sf"/>
</dbReference>
<dbReference type="Gene3D" id="3.10.450.50">
    <property type="match status" value="1"/>
</dbReference>
<dbReference type="GO" id="GO:0030638">
    <property type="term" value="P:polyketide metabolic process"/>
    <property type="evidence" value="ECO:0007669"/>
    <property type="project" value="InterPro"/>
</dbReference>
<protein>
    <recommendedName>
        <fullName evidence="2">SnoaL-like domain-containing protein</fullName>
    </recommendedName>
</protein>
<feature type="signal peptide" evidence="1">
    <location>
        <begin position="1"/>
        <end position="23"/>
    </location>
</feature>
<evidence type="ECO:0000256" key="1">
    <source>
        <dbReference type="SAM" id="SignalP"/>
    </source>
</evidence>
<keyword evidence="1" id="KW-0732">Signal</keyword>
<dbReference type="PANTHER" id="PTHR38436">
    <property type="entry name" value="POLYKETIDE CYCLASE SNOAL-LIKE DOMAIN"/>
    <property type="match status" value="1"/>
</dbReference>
<dbReference type="EMBL" id="BMZG01000003">
    <property type="protein sequence ID" value="GHA68138.1"/>
    <property type="molecule type" value="Genomic_DNA"/>
</dbReference>
<dbReference type="InterPro" id="IPR037401">
    <property type="entry name" value="SnoaL-like"/>
</dbReference>
<evidence type="ECO:0000259" key="2">
    <source>
        <dbReference type="Pfam" id="PF12680"/>
    </source>
</evidence>
<dbReference type="RefSeq" id="WP_189491424.1">
    <property type="nucleotide sequence ID" value="NZ_BMZG01000003.1"/>
</dbReference>
<gene>
    <name evidence="3" type="ORF">GCM10009007_05980</name>
</gene>
<dbReference type="InterPro" id="IPR009959">
    <property type="entry name" value="Cyclase_SnoaL-like"/>
</dbReference>
<keyword evidence="4" id="KW-1185">Reference proteome</keyword>
<sequence>MFKKLISLAIGITVSMMSSIATAKPLQAYPNAKAFADAYFEVWNQRNYAAISEFYDADVVYRDLNLGTQTKGLNELERFIRKAVTDTPDLKFIALDAVKEGNQKLAIRWQMTGTSEGKGFEIEGASIMRLRKGKVVFNSDYYK</sequence>
<accession>A0A8J3FZF8</accession>
<reference evidence="3" key="2">
    <citation type="submission" date="2020-09" db="EMBL/GenBank/DDBJ databases">
        <authorList>
            <person name="Sun Q."/>
            <person name="Kim S."/>
        </authorList>
    </citation>
    <scope>NUCLEOTIDE SEQUENCE</scope>
    <source>
        <strain evidence="3">KCTC 32501</strain>
    </source>
</reference>
<feature type="domain" description="SnoaL-like" evidence="2">
    <location>
        <begin position="37"/>
        <end position="136"/>
    </location>
</feature>
<comment type="caution">
    <text evidence="3">The sequence shown here is derived from an EMBL/GenBank/DDBJ whole genome shotgun (WGS) entry which is preliminary data.</text>
</comment>
<feature type="chain" id="PRO_5035150463" description="SnoaL-like domain-containing protein" evidence="1">
    <location>
        <begin position="24"/>
        <end position="143"/>
    </location>
</feature>
<evidence type="ECO:0000313" key="3">
    <source>
        <dbReference type="EMBL" id="GHA68138.1"/>
    </source>
</evidence>
<dbReference type="AlphaFoldDB" id="A0A8J3FZF8"/>
<dbReference type="PANTHER" id="PTHR38436:SF1">
    <property type="entry name" value="ESTER CYCLASE"/>
    <property type="match status" value="1"/>
</dbReference>
<reference evidence="3" key="1">
    <citation type="journal article" date="2014" name="Int. J. Syst. Evol. Microbiol.">
        <title>Complete genome sequence of Corynebacterium casei LMG S-19264T (=DSM 44701T), isolated from a smear-ripened cheese.</title>
        <authorList>
            <consortium name="US DOE Joint Genome Institute (JGI-PGF)"/>
            <person name="Walter F."/>
            <person name="Albersmeier A."/>
            <person name="Kalinowski J."/>
            <person name="Ruckert C."/>
        </authorList>
    </citation>
    <scope>NUCLEOTIDE SEQUENCE</scope>
    <source>
        <strain evidence="3">KCTC 32501</strain>
    </source>
</reference>
<dbReference type="CDD" id="cd00531">
    <property type="entry name" value="NTF2_like"/>
    <property type="match status" value="1"/>
</dbReference>
<dbReference type="Proteomes" id="UP000614287">
    <property type="component" value="Unassembled WGS sequence"/>
</dbReference>
<proteinExistence type="predicted"/>